<gene>
    <name evidence="5" type="primary">Contig15142.g16136</name>
    <name evidence="5" type="ORF">STYLEM_6153</name>
</gene>
<feature type="region of interest" description="Disordered" evidence="3">
    <location>
        <begin position="1"/>
        <end position="47"/>
    </location>
</feature>
<dbReference type="AlphaFoldDB" id="A0A078A4K1"/>
<feature type="compositionally biased region" description="Polar residues" evidence="3">
    <location>
        <begin position="466"/>
        <end position="479"/>
    </location>
</feature>
<keyword evidence="1" id="KW-0677">Repeat</keyword>
<dbReference type="PROSITE" id="PS50302">
    <property type="entry name" value="PUM"/>
    <property type="match status" value="4"/>
</dbReference>
<dbReference type="OrthoDB" id="668540at2759"/>
<feature type="region of interest" description="Disordered" evidence="3">
    <location>
        <begin position="434"/>
        <end position="453"/>
    </location>
</feature>
<dbReference type="Proteomes" id="UP000039865">
    <property type="component" value="Unassembled WGS sequence"/>
</dbReference>
<feature type="domain" description="PUM-HD" evidence="4">
    <location>
        <begin position="623"/>
        <end position="965"/>
    </location>
</feature>
<proteinExistence type="predicted"/>
<dbReference type="PANTHER" id="PTHR12537">
    <property type="entry name" value="RNA BINDING PROTEIN PUMILIO-RELATED"/>
    <property type="match status" value="1"/>
</dbReference>
<dbReference type="PROSITE" id="PS50303">
    <property type="entry name" value="PUM_HD"/>
    <property type="match status" value="1"/>
</dbReference>
<protein>
    <submittedName>
        <fullName evidence="5">Pumilio-family rna binding protein</fullName>
    </submittedName>
</protein>
<dbReference type="Pfam" id="PF00806">
    <property type="entry name" value="PUF"/>
    <property type="match status" value="5"/>
</dbReference>
<name>A0A078A4K1_STYLE</name>
<feature type="repeat" description="Pumilio" evidence="2">
    <location>
        <begin position="826"/>
        <end position="862"/>
    </location>
</feature>
<feature type="compositionally biased region" description="Polar residues" evidence="3">
    <location>
        <begin position="1"/>
        <end position="21"/>
    </location>
</feature>
<dbReference type="PANTHER" id="PTHR12537:SF13">
    <property type="entry name" value="PUMILIO HOMOLOGY DOMAIN FAMILY MEMBER 4"/>
    <property type="match status" value="1"/>
</dbReference>
<dbReference type="EMBL" id="CCKQ01005912">
    <property type="protein sequence ID" value="CDW77183.1"/>
    <property type="molecule type" value="Genomic_DNA"/>
</dbReference>
<feature type="compositionally biased region" description="Polar residues" evidence="3">
    <location>
        <begin position="548"/>
        <end position="572"/>
    </location>
</feature>
<dbReference type="SMART" id="SM00025">
    <property type="entry name" value="Pumilio"/>
    <property type="match status" value="7"/>
</dbReference>
<evidence type="ECO:0000256" key="3">
    <source>
        <dbReference type="SAM" id="MobiDB-lite"/>
    </source>
</evidence>
<evidence type="ECO:0000256" key="2">
    <source>
        <dbReference type="PROSITE-ProRule" id="PRU00317"/>
    </source>
</evidence>
<dbReference type="InterPro" id="IPR011989">
    <property type="entry name" value="ARM-like"/>
</dbReference>
<dbReference type="SUPFAM" id="SSF48371">
    <property type="entry name" value="ARM repeat"/>
    <property type="match status" value="1"/>
</dbReference>
<dbReference type="GO" id="GO:0003729">
    <property type="term" value="F:mRNA binding"/>
    <property type="evidence" value="ECO:0007669"/>
    <property type="project" value="TreeGrafter"/>
</dbReference>
<evidence type="ECO:0000256" key="1">
    <source>
        <dbReference type="ARBA" id="ARBA00022737"/>
    </source>
</evidence>
<dbReference type="GO" id="GO:0005737">
    <property type="term" value="C:cytoplasm"/>
    <property type="evidence" value="ECO:0007669"/>
    <property type="project" value="TreeGrafter"/>
</dbReference>
<dbReference type="InParanoid" id="A0A078A4K1"/>
<feature type="region of interest" description="Disordered" evidence="3">
    <location>
        <begin position="544"/>
        <end position="639"/>
    </location>
</feature>
<evidence type="ECO:0000259" key="4">
    <source>
        <dbReference type="PROSITE" id="PS50303"/>
    </source>
</evidence>
<organism evidence="5 6">
    <name type="scientific">Stylonychia lemnae</name>
    <name type="common">Ciliate</name>
    <dbReference type="NCBI Taxonomy" id="5949"/>
    <lineage>
        <taxon>Eukaryota</taxon>
        <taxon>Sar</taxon>
        <taxon>Alveolata</taxon>
        <taxon>Ciliophora</taxon>
        <taxon>Intramacronucleata</taxon>
        <taxon>Spirotrichea</taxon>
        <taxon>Stichotrichia</taxon>
        <taxon>Sporadotrichida</taxon>
        <taxon>Oxytrichidae</taxon>
        <taxon>Stylonychinae</taxon>
        <taxon>Stylonychia</taxon>
    </lineage>
</organism>
<feature type="repeat" description="Pumilio" evidence="2">
    <location>
        <begin position="645"/>
        <end position="680"/>
    </location>
</feature>
<dbReference type="InterPro" id="IPR001313">
    <property type="entry name" value="Pumilio_RNA-bd_rpt"/>
</dbReference>
<accession>A0A078A4K1</accession>
<sequence length="965" mass="110138">MDNSNQSSRIETGSIQRQLSNRQEDVQHQQQMQEELEDDSADENHGYFLPDFLENEISENTTTQKQIKQITSTNTNQVIERLPIPNKNDSFNMNSDRSHGVFSELNISSSPFHGGGGSSDRNQTEQIQSLCNICSQPILINHKYIKVQDNTFVHIQCYNLSQQSAAQPQYSPILSVSPFDIDLSPDMLSFDFQILHPTTMISIFSLENIKADFQLNQQSQSLIFKKLLCNSTSLPLSVGLVSFKWRFFQDNLNSALNYSNTGIDNMNILNSINQVTQIYRANFIQEPLNFTQLFALNNSEVNIGIRKKILDQFNQIIKNQQPSNTLINLDFNYTFYQDIIPNYQMQHPMGMQSYFTVHILRNLKLSFQLPFEEYELLKKQTLQILQQNPLMIQYLNNGLAQKSPKKIKISSKSVINRQSSQHVENDLEKLQISHLSQKDSKIGSGKSSESTSNYDHFVEEDKFDENNVNSSYPRSSRNLMYNPKNAQRKSERPNLGIQVMALANPFEDEVEMRRIMTQNVQEKKPGNQVFRDYFKRYTAGGKSFEASGGSNENSHGTNGTIGDFSSNSSSYLARQDTEEPSNQLLIPRPSKTTKKRKGTHSSSGSKKSRNSAVSQAGSSGSTGKGSSTGKKGNDPSEDTLTLMNELRGNVANMARQQYGSKQLQRYLEKAAPELVGFVIEEVVRDLHELMSDQYGNYFCQKLMTSSSSSQRLMILKQLRPDFLKISCDKKGTHSMQCLIDMISMPEEEQEIEDGLRDNVIPMCFDQNANHVIQKVMICFKEDRIGFIYNQVMARFVDLALDQNGLCVIKKLINKIQSPQRIAAIGQILTDNAVKLVQNPYGNYAVQEALDKWEVRPCEGIFYKLEDHLMQLSVQKFSSNVIEKILEKAQYVTVERYMKRLCTIEVMKSLIKNIYGYYVIHKLISIMRDKHSGQADVAYQVINDTIQYATDKSLNSKWLSILEKNY</sequence>
<dbReference type="Gene3D" id="1.25.10.10">
    <property type="entry name" value="Leucine-rich Repeat Variant"/>
    <property type="match status" value="1"/>
</dbReference>
<reference evidence="5 6" key="1">
    <citation type="submission" date="2014-06" db="EMBL/GenBank/DDBJ databases">
        <authorList>
            <person name="Swart Estienne"/>
        </authorList>
    </citation>
    <scope>NUCLEOTIDE SEQUENCE [LARGE SCALE GENOMIC DNA]</scope>
    <source>
        <strain evidence="5 6">130c</strain>
    </source>
</reference>
<feature type="repeat" description="Pumilio" evidence="2">
    <location>
        <begin position="681"/>
        <end position="716"/>
    </location>
</feature>
<dbReference type="GO" id="GO:0010608">
    <property type="term" value="P:post-transcriptional regulation of gene expression"/>
    <property type="evidence" value="ECO:0007669"/>
    <property type="project" value="TreeGrafter"/>
</dbReference>
<evidence type="ECO:0000313" key="6">
    <source>
        <dbReference type="Proteomes" id="UP000039865"/>
    </source>
</evidence>
<dbReference type="InterPro" id="IPR033133">
    <property type="entry name" value="PUM-HD"/>
</dbReference>
<keyword evidence="6" id="KW-1185">Reference proteome</keyword>
<feature type="repeat" description="Pumilio" evidence="2">
    <location>
        <begin position="863"/>
        <end position="898"/>
    </location>
</feature>
<dbReference type="InterPro" id="IPR016024">
    <property type="entry name" value="ARM-type_fold"/>
</dbReference>
<feature type="compositionally biased region" description="Low complexity" evidence="3">
    <location>
        <begin position="617"/>
        <end position="630"/>
    </location>
</feature>
<evidence type="ECO:0000313" key="5">
    <source>
        <dbReference type="EMBL" id="CDW77183.1"/>
    </source>
</evidence>
<feature type="region of interest" description="Disordered" evidence="3">
    <location>
        <begin position="458"/>
        <end position="493"/>
    </location>
</feature>